<dbReference type="GO" id="GO:0034727">
    <property type="term" value="P:piecemeal microautophagy of the nucleus"/>
    <property type="evidence" value="ECO:0007669"/>
    <property type="project" value="TreeGrafter"/>
</dbReference>
<dbReference type="GO" id="GO:1990316">
    <property type="term" value="C:Atg1/ULK1 kinase complex"/>
    <property type="evidence" value="ECO:0007669"/>
    <property type="project" value="TreeGrafter"/>
</dbReference>
<evidence type="ECO:0000259" key="7">
    <source>
        <dbReference type="Pfam" id="PF04108"/>
    </source>
</evidence>
<dbReference type="GO" id="GO:0034517">
    <property type="term" value="P:ribophagy"/>
    <property type="evidence" value="ECO:0007669"/>
    <property type="project" value="TreeGrafter"/>
</dbReference>
<name>A0A2I0A5Q0_9ASPA</name>
<dbReference type="InterPro" id="IPR029071">
    <property type="entry name" value="Ubiquitin-like_domsf"/>
</dbReference>
<dbReference type="Gene3D" id="3.10.20.90">
    <property type="entry name" value="Phosphatidylinositol 3-kinase Catalytic Subunit, Chain A, domain 1"/>
    <property type="match status" value="1"/>
</dbReference>
<evidence type="ECO:0000256" key="2">
    <source>
        <dbReference type="ARBA" id="ARBA00022927"/>
    </source>
</evidence>
<keyword evidence="2" id="KW-0653">Protein transport</keyword>
<keyword evidence="3" id="KW-0072">Autophagy</keyword>
<dbReference type="Proteomes" id="UP000236161">
    <property type="component" value="Unassembled WGS sequence"/>
</dbReference>
<feature type="domain" description="Autophagy-related protein 11 C-terminal" evidence="8">
    <location>
        <begin position="1006"/>
        <end position="1142"/>
    </location>
</feature>
<dbReference type="AlphaFoldDB" id="A0A2I0A5Q0"/>
<keyword evidence="10" id="KW-1185">Reference proteome</keyword>
<evidence type="ECO:0000256" key="4">
    <source>
        <dbReference type="ARBA" id="ARBA00023054"/>
    </source>
</evidence>
<evidence type="ECO:0000256" key="6">
    <source>
        <dbReference type="SAM" id="MobiDB-lite"/>
    </source>
</evidence>
<feature type="region of interest" description="Disordered" evidence="6">
    <location>
        <begin position="1105"/>
        <end position="1124"/>
    </location>
</feature>
<dbReference type="GO" id="GO:0060090">
    <property type="term" value="F:molecular adaptor activity"/>
    <property type="evidence" value="ECO:0007669"/>
    <property type="project" value="TreeGrafter"/>
</dbReference>
<dbReference type="PANTHER" id="PTHR13222:SF1">
    <property type="entry name" value="RB1-INDUCIBLE COILED-COIL PROTEIN 1"/>
    <property type="match status" value="1"/>
</dbReference>
<dbReference type="InterPro" id="IPR045326">
    <property type="entry name" value="ATG17-like_dom"/>
</dbReference>
<protein>
    <submittedName>
        <fullName evidence="9">Uncharacterized protein</fullName>
    </submittedName>
</protein>
<keyword evidence="4 5" id="KW-0175">Coiled coil</keyword>
<keyword evidence="1" id="KW-0813">Transport</keyword>
<dbReference type="GO" id="GO:0015031">
    <property type="term" value="P:protein transport"/>
    <property type="evidence" value="ECO:0007669"/>
    <property type="project" value="UniProtKB-KW"/>
</dbReference>
<evidence type="ECO:0000313" key="10">
    <source>
        <dbReference type="Proteomes" id="UP000236161"/>
    </source>
</evidence>
<organism evidence="9 10">
    <name type="scientific">Apostasia shenzhenica</name>
    <dbReference type="NCBI Taxonomy" id="1088818"/>
    <lineage>
        <taxon>Eukaryota</taxon>
        <taxon>Viridiplantae</taxon>
        <taxon>Streptophyta</taxon>
        <taxon>Embryophyta</taxon>
        <taxon>Tracheophyta</taxon>
        <taxon>Spermatophyta</taxon>
        <taxon>Magnoliopsida</taxon>
        <taxon>Liliopsida</taxon>
        <taxon>Asparagales</taxon>
        <taxon>Orchidaceae</taxon>
        <taxon>Apostasioideae</taxon>
        <taxon>Apostasia</taxon>
    </lineage>
</organism>
<dbReference type="OrthoDB" id="447953at2759"/>
<sequence length="1154" mass="130193">MTSGSTTTADEFVPGRKLLVHVAENGHSFEFECDGSTPVEAIQRSIESLCGVHFGDQLLLCRNTSLDSQHMLAHYKLPQDSCEVFLYNKARLHADSPLPSPEAIDVPNAAIPSPPSPSRSPHPLDEASDPALKALASYERQFRYHFQFANALYGCTQAKFEVCKRLFRERQVQERALETARGNLDHTFRRLQQRYTEFIKCFNQQNRCHFELLNNFERDLERLRSVKLHPLLQTDSRKCLLDLVKENELRKWADSCVTSHKQFESKVSQLKQNFGELNLRVDSVFLGLDSAGTKDFELMIKDRQKVFNDQKSIMQSLSKDVDTVKKLADDCLNCQQSAALRPHDAISALGPMYEVHEKNHLPRVQNCDHTIGKLLDKSLAKKNEMNELVHICMQKVKSAQISIKDMMNELHAFQEVMGHKEKDFDNLKLVNGISHAYRACLAEVVRRKSTSKLYMGLAGQLAERIAAEREAEITRREGFRKSWSKYIPHDILVSMGLFDSPSQCDVNIVPFDTNLIDIDIADVDRYAPLSVIGVQPKYENIKSARSYITTSSDSCNMTSSVGKPLDFCEKVDIDLIESCLSVDISGTSKLEVENARLKADLASAIALICTFNAEIGYETFDEIDPSNLLKSMKEKTAEAINLKDDYIKHIQSLLNRKQELCSTYEKRIQELEQRLAIQYQEGYKISANKHISESVVSALKIDDYRGDIFGFGEVQNPCVSTVSMEEASCTSASIEPRFGNMGLPQEKHGDAGDENMIDFSSMLNMNSLEPARNVIDALMLEPSHDEHQAGDTDEERVADLDKDDLGDVENESRIKSQKFSLTVRDCSDASKSVLHKLSGEIAAELNLEQQTSNNMVLELQSALAERSNQCDINENKLKAALEELCSLKKELELSRNLFDESQMNCAHLENCLHEAREEARTNLCAAERRASEYNSLRASAIKIHGLFERFRKFVSNLDEVANFADSLRSFALSLGSSIDDGDGDFTANFRACILIIADKAAHVMCRVEHLSKQVEDQREFIKNLYRKNQLERQASKEKISFLHFEVHELAVFILNSDGNYEAVNRNCPNYYLSSESVALFTDHSSRPDYIIGQIVHIERQIVRPPSPPPAFQDDQTEPISSVSSSNPFGLPVGCEYFIVTVAMLPDNMIHSTAS</sequence>
<proteinExistence type="predicted"/>
<dbReference type="GO" id="GO:0034045">
    <property type="term" value="C:phagophore assembly site membrane"/>
    <property type="evidence" value="ECO:0007669"/>
    <property type="project" value="TreeGrafter"/>
</dbReference>
<feature type="domain" description="Autophagy protein ATG17-like" evidence="7">
    <location>
        <begin position="149"/>
        <end position="487"/>
    </location>
</feature>
<dbReference type="InterPro" id="IPR040040">
    <property type="entry name" value="ATG11"/>
</dbReference>
<dbReference type="InterPro" id="IPR019460">
    <property type="entry name" value="Atg11_C"/>
</dbReference>
<evidence type="ECO:0000256" key="1">
    <source>
        <dbReference type="ARBA" id="ARBA00022448"/>
    </source>
</evidence>
<dbReference type="Pfam" id="PF10377">
    <property type="entry name" value="ATG11"/>
    <property type="match status" value="1"/>
</dbReference>
<evidence type="ECO:0000256" key="5">
    <source>
        <dbReference type="SAM" id="Coils"/>
    </source>
</evidence>
<dbReference type="EMBL" id="KZ452015">
    <property type="protein sequence ID" value="PKA50865.1"/>
    <property type="molecule type" value="Genomic_DNA"/>
</dbReference>
<dbReference type="GO" id="GO:0019901">
    <property type="term" value="F:protein kinase binding"/>
    <property type="evidence" value="ECO:0007669"/>
    <property type="project" value="TreeGrafter"/>
</dbReference>
<dbReference type="GO" id="GO:0000422">
    <property type="term" value="P:autophagy of mitochondrion"/>
    <property type="evidence" value="ECO:0007669"/>
    <property type="project" value="TreeGrafter"/>
</dbReference>
<dbReference type="PANTHER" id="PTHR13222">
    <property type="entry name" value="RB1-INDUCIBLE COILED-COIL"/>
    <property type="match status" value="1"/>
</dbReference>
<dbReference type="STRING" id="1088818.A0A2I0A5Q0"/>
<accession>A0A2I0A5Q0</accession>
<evidence type="ECO:0000313" key="9">
    <source>
        <dbReference type="EMBL" id="PKA50865.1"/>
    </source>
</evidence>
<feature type="region of interest" description="Disordered" evidence="6">
    <location>
        <begin position="98"/>
        <end position="127"/>
    </location>
</feature>
<dbReference type="GO" id="GO:0000045">
    <property type="term" value="P:autophagosome assembly"/>
    <property type="evidence" value="ECO:0007669"/>
    <property type="project" value="InterPro"/>
</dbReference>
<reference evidence="9 10" key="1">
    <citation type="journal article" date="2017" name="Nature">
        <title>The Apostasia genome and the evolution of orchids.</title>
        <authorList>
            <person name="Zhang G.Q."/>
            <person name="Liu K.W."/>
            <person name="Li Z."/>
            <person name="Lohaus R."/>
            <person name="Hsiao Y.Y."/>
            <person name="Niu S.C."/>
            <person name="Wang J.Y."/>
            <person name="Lin Y.C."/>
            <person name="Xu Q."/>
            <person name="Chen L.J."/>
            <person name="Yoshida K."/>
            <person name="Fujiwara S."/>
            <person name="Wang Z.W."/>
            <person name="Zhang Y.Q."/>
            <person name="Mitsuda N."/>
            <person name="Wang M."/>
            <person name="Liu G.H."/>
            <person name="Pecoraro L."/>
            <person name="Huang H.X."/>
            <person name="Xiao X.J."/>
            <person name="Lin M."/>
            <person name="Wu X.Y."/>
            <person name="Wu W.L."/>
            <person name="Chen Y.Y."/>
            <person name="Chang S.B."/>
            <person name="Sakamoto S."/>
            <person name="Ohme-Takagi M."/>
            <person name="Yagi M."/>
            <person name="Zeng S.J."/>
            <person name="Shen C.Y."/>
            <person name="Yeh C.M."/>
            <person name="Luo Y.B."/>
            <person name="Tsai W.C."/>
            <person name="Van de Peer Y."/>
            <person name="Liu Z.J."/>
        </authorList>
    </citation>
    <scope>NUCLEOTIDE SEQUENCE [LARGE SCALE GENOMIC DNA]</scope>
    <source>
        <strain evidence="10">cv. Shenzhen</strain>
        <tissue evidence="9">Stem</tissue>
    </source>
</reference>
<feature type="coiled-coil region" evidence="5">
    <location>
        <begin position="654"/>
        <end position="681"/>
    </location>
</feature>
<dbReference type="GO" id="GO:0061709">
    <property type="term" value="P:reticulophagy"/>
    <property type="evidence" value="ECO:0007669"/>
    <property type="project" value="TreeGrafter"/>
</dbReference>
<dbReference type="SUPFAM" id="SSF54236">
    <property type="entry name" value="Ubiquitin-like"/>
    <property type="match status" value="1"/>
</dbReference>
<dbReference type="Pfam" id="PF04108">
    <property type="entry name" value="ATG17_like"/>
    <property type="match status" value="1"/>
</dbReference>
<gene>
    <name evidence="9" type="ORF">AXF42_Ash007520</name>
</gene>
<evidence type="ECO:0000256" key="3">
    <source>
        <dbReference type="ARBA" id="ARBA00023006"/>
    </source>
</evidence>
<evidence type="ECO:0000259" key="8">
    <source>
        <dbReference type="Pfam" id="PF10377"/>
    </source>
</evidence>